<dbReference type="EMBL" id="JAFIMU010000007">
    <property type="protein sequence ID" value="MBN8231037.1"/>
    <property type="molecule type" value="Genomic_DNA"/>
</dbReference>
<organism evidence="1 2">
    <name type="scientific">Corallococcus macrosporus</name>
    <dbReference type="NCBI Taxonomy" id="35"/>
    <lineage>
        <taxon>Bacteria</taxon>
        <taxon>Pseudomonadati</taxon>
        <taxon>Myxococcota</taxon>
        <taxon>Myxococcia</taxon>
        <taxon>Myxococcales</taxon>
        <taxon>Cystobacterineae</taxon>
        <taxon>Myxococcaceae</taxon>
        <taxon>Corallococcus</taxon>
    </lineage>
</organism>
<gene>
    <name evidence="1" type="ORF">JYK02_26305</name>
</gene>
<comment type="caution">
    <text evidence="1">The sequence shown here is derived from an EMBL/GenBank/DDBJ whole genome shotgun (WGS) entry which is preliminary data.</text>
</comment>
<reference evidence="1 2" key="1">
    <citation type="submission" date="2021-02" db="EMBL/GenBank/DDBJ databases">
        <title>De Novo genome assembly of isolated myxobacteria.</title>
        <authorList>
            <person name="Stevens D.C."/>
        </authorList>
    </citation>
    <scope>NUCLEOTIDE SEQUENCE [LARGE SCALE GENOMIC DNA]</scope>
    <source>
        <strain evidence="1 2">ATCC 29039</strain>
    </source>
</reference>
<accession>A0ABS3DI68</accession>
<dbReference type="Gene3D" id="3.40.50.450">
    <property type="match status" value="1"/>
</dbReference>
<name>A0ABS3DI68_9BACT</name>
<proteinExistence type="predicted"/>
<dbReference type="RefSeq" id="WP_207054950.1">
    <property type="nucleotide sequence ID" value="NZ_JAFIMU010000007.1"/>
</dbReference>
<sequence>MNLHPDIKQLIQLRFSNKITENVSLKKSEIVNAGNDARRRGVPNSGMAAAAIAEIETNNILRATTQTLEALSNDALSLAPEELEGFWQEVHATLRELIKQELNQAKLSIINTFRSLEGHSSNTELALNLHFGQQAADQLNRLGQKTREFLISQKLQFPKGSARSFEELANQLLALIYNSTSKSTNHVNLDTSKLAQDPIHKTSQGEIVDALKLLKQKGLIDAQLMMGGNCFARITPSGRLAIEVPKEQQPASGAPTLNMDIPEHFRFLEKHIKTFHEDYAFEKSVFVMMKFPSPNMEEWKVKCLDDIYQAIKDELSRHGLTARRADKTNYSDRRQMWDNICIHMIGCKYGIAVLEDHVGPEFNPNVALEYGFMTALGRNVLLLKEQNFGHVRADILSTIQENFIISEKHVVDSESVKNAVEGWLVDLRIPVKMRR</sequence>
<evidence type="ECO:0008006" key="3">
    <source>
        <dbReference type="Google" id="ProtNLM"/>
    </source>
</evidence>
<evidence type="ECO:0000313" key="2">
    <source>
        <dbReference type="Proteomes" id="UP000664052"/>
    </source>
</evidence>
<keyword evidence="2" id="KW-1185">Reference proteome</keyword>
<dbReference type="Proteomes" id="UP000664052">
    <property type="component" value="Unassembled WGS sequence"/>
</dbReference>
<dbReference type="SUPFAM" id="SSF52309">
    <property type="entry name" value="N-(deoxy)ribosyltransferase-like"/>
    <property type="match status" value="1"/>
</dbReference>
<protein>
    <recommendedName>
        <fullName evidence="3">CD-NTase-associated protein 12/Pycsar effector protein TIR domain-containing protein</fullName>
    </recommendedName>
</protein>
<evidence type="ECO:0000313" key="1">
    <source>
        <dbReference type="EMBL" id="MBN8231037.1"/>
    </source>
</evidence>